<dbReference type="SMART" id="SM00181">
    <property type="entry name" value="EGF"/>
    <property type="match status" value="11"/>
</dbReference>
<sequence length="752" mass="85807">INILTENCDLDDNIFNNCVSTALINEKFNEFKVKESNIQEKLALGLKISFEKLPVHNILFRMLCKMPLTEASVERTFSKHRQFHNYLRANLSTEKLNDQLFIRYNWEIFYFIDTTIIYTFIYACRQNPCSNNAPCLSKLESPYFTCQCTDGYQGYLCDTEETTLNILKVIDQRCINGQVIKNDAGSKYCHCNNGFYGKLCGLEYDNCIPNQCVNDSLCIDQINSFKCICLNGYNGAKCEYYSNKCKPNPCRNGGKCIVNGETFRCKCNKPFKGLTCETSINQIIYFDYKCTPNPCSNDGTCYAILKVPYYICECSLGFSGKKCDISSKVCMKDICKNGGKCWIRKDGYECECVKPLNGPHCEEKLICKANTCNNHGICDETYEEPFYKCLCNGLYQGKHCDKPYRPCDDKPCINGGRCIIDANSFKCKCLSVIYQGQYCQIKLQCKTGTKTPCINGGECIELLESPFFKCICPLLYEGENCHLKKNPCKNNKCPREKICVPQETQYTCDCPPNKVGEKCDRVYDICQIRTCRQNGICKLSYISNCGGTGYNGKNCENKCFNKLTIVVFLDTSQSVSLENWNKMVQVLKQLIQEIIINDNDLNIGIASFSNNITWIIPLAPVGSELVDNLSSKLIYSGTEQGTLTVAFSEIYNTFAGFENTQSAKNVCFIISPKPFTIDLECYRLLNYYFSVNNIFYSVGYGKRNEFSHETFIKDTDENKLHIDNILNLTISEFKDEISKYYCRLNDINFTEF</sequence>
<feature type="domain" description="EGF-like" evidence="7">
    <location>
        <begin position="120"/>
        <end position="158"/>
    </location>
</feature>
<evidence type="ECO:0000313" key="9">
    <source>
        <dbReference type="EMBL" id="OAF64977.1"/>
    </source>
</evidence>
<dbReference type="PANTHER" id="PTHR24049">
    <property type="entry name" value="CRUMBS FAMILY MEMBER"/>
    <property type="match status" value="1"/>
</dbReference>
<dbReference type="OrthoDB" id="5953235at2759"/>
<keyword evidence="2" id="KW-0732">Signal</keyword>
<comment type="caution">
    <text evidence="6">Lacks conserved residue(s) required for the propagation of feature annotation.</text>
</comment>
<dbReference type="InterPro" id="IPR018097">
    <property type="entry name" value="EGF_Ca-bd_CS"/>
</dbReference>
<dbReference type="CDD" id="cd00054">
    <property type="entry name" value="EGF_CA"/>
    <property type="match status" value="2"/>
</dbReference>
<feature type="disulfide bond" evidence="6">
    <location>
        <begin position="314"/>
        <end position="323"/>
    </location>
</feature>
<dbReference type="SMART" id="SM00179">
    <property type="entry name" value="EGF_CA"/>
    <property type="match status" value="6"/>
</dbReference>
<dbReference type="Proteomes" id="UP000078046">
    <property type="component" value="Unassembled WGS sequence"/>
</dbReference>
<feature type="domain" description="EGF-like" evidence="7">
    <location>
        <begin position="241"/>
        <end position="277"/>
    </location>
</feature>
<dbReference type="PROSITE" id="PS01187">
    <property type="entry name" value="EGF_CA"/>
    <property type="match status" value="1"/>
</dbReference>
<evidence type="ECO:0000256" key="3">
    <source>
        <dbReference type="ARBA" id="ARBA00022737"/>
    </source>
</evidence>
<dbReference type="AlphaFoldDB" id="A0A177ASI4"/>
<feature type="domain" description="EGF-like" evidence="7">
    <location>
        <begin position="441"/>
        <end position="482"/>
    </location>
</feature>
<gene>
    <name evidence="9" type="ORF">A3Q56_07309</name>
</gene>
<dbReference type="InterPro" id="IPR000152">
    <property type="entry name" value="EGF-type_Asp/Asn_hydroxyl_site"/>
</dbReference>
<comment type="caution">
    <text evidence="9">The sequence shown here is derived from an EMBL/GenBank/DDBJ whole genome shotgun (WGS) entry which is preliminary data.</text>
</comment>
<dbReference type="EMBL" id="LWCA01001512">
    <property type="protein sequence ID" value="OAF64977.1"/>
    <property type="molecule type" value="Genomic_DNA"/>
</dbReference>
<feature type="disulfide bond" evidence="6">
    <location>
        <begin position="510"/>
        <end position="519"/>
    </location>
</feature>
<dbReference type="SUPFAM" id="SSF57196">
    <property type="entry name" value="EGF/Laminin"/>
    <property type="match status" value="8"/>
</dbReference>
<dbReference type="PROSITE" id="PS01186">
    <property type="entry name" value="EGF_2"/>
    <property type="match status" value="5"/>
</dbReference>
<feature type="domain" description="EGF-like" evidence="7">
    <location>
        <begin position="326"/>
        <end position="362"/>
    </location>
</feature>
<feature type="disulfide bond" evidence="6">
    <location>
        <begin position="295"/>
        <end position="312"/>
    </location>
</feature>
<feature type="disulfide bond" evidence="6">
    <location>
        <begin position="391"/>
        <end position="400"/>
    </location>
</feature>
<keyword evidence="5" id="KW-0325">Glycoprotein</keyword>
<feature type="domain" description="EGF-like" evidence="7">
    <location>
        <begin position="203"/>
        <end position="239"/>
    </location>
</feature>
<dbReference type="Pfam" id="PF00092">
    <property type="entry name" value="VWA"/>
    <property type="match status" value="1"/>
</dbReference>
<evidence type="ECO:0000256" key="5">
    <source>
        <dbReference type="ARBA" id="ARBA00023180"/>
    </source>
</evidence>
<dbReference type="SUPFAM" id="SSF53300">
    <property type="entry name" value="vWA-like"/>
    <property type="match status" value="1"/>
</dbReference>
<feature type="disulfide bond" evidence="6">
    <location>
        <begin position="229"/>
        <end position="238"/>
    </location>
</feature>
<feature type="disulfide bond" evidence="6">
    <location>
        <begin position="453"/>
        <end position="470"/>
    </location>
</feature>
<keyword evidence="4 6" id="KW-1015">Disulfide bond</keyword>
<feature type="domain" description="EGF-like" evidence="7">
    <location>
        <begin position="403"/>
        <end position="440"/>
    </location>
</feature>
<feature type="domain" description="EGF-like" evidence="7">
    <location>
        <begin position="363"/>
        <end position="401"/>
    </location>
</feature>
<feature type="non-terminal residue" evidence="9">
    <location>
        <position position="1"/>
    </location>
</feature>
<feature type="disulfide bond" evidence="6">
    <location>
        <begin position="372"/>
        <end position="389"/>
    </location>
</feature>
<feature type="domain" description="EGF-like" evidence="7">
    <location>
        <begin position="484"/>
        <end position="520"/>
    </location>
</feature>
<dbReference type="InterPro" id="IPR001881">
    <property type="entry name" value="EGF-like_Ca-bd_dom"/>
</dbReference>
<name>A0A177ASI4_9BILA</name>
<feature type="disulfide bond" evidence="6">
    <location>
        <begin position="352"/>
        <end position="361"/>
    </location>
</feature>
<dbReference type="InterPro" id="IPR013032">
    <property type="entry name" value="EGF-like_CS"/>
</dbReference>
<dbReference type="InterPro" id="IPR000742">
    <property type="entry name" value="EGF"/>
</dbReference>
<feature type="disulfide bond" evidence="6">
    <location>
        <begin position="472"/>
        <end position="481"/>
    </location>
</feature>
<keyword evidence="3" id="KW-0677">Repeat</keyword>
<keyword evidence="10" id="KW-1185">Reference proteome</keyword>
<evidence type="ECO:0000256" key="2">
    <source>
        <dbReference type="ARBA" id="ARBA00022729"/>
    </source>
</evidence>
<proteinExistence type="predicted"/>
<dbReference type="CDD" id="cd00198">
    <property type="entry name" value="vWFA"/>
    <property type="match status" value="1"/>
</dbReference>
<dbReference type="Pfam" id="PF00008">
    <property type="entry name" value="EGF"/>
    <property type="match status" value="3"/>
</dbReference>
<feature type="disulfide bond" evidence="6">
    <location>
        <begin position="129"/>
        <end position="146"/>
    </location>
</feature>
<accession>A0A177ASI4</accession>
<evidence type="ECO:0000259" key="7">
    <source>
        <dbReference type="PROSITE" id="PS50026"/>
    </source>
</evidence>
<keyword evidence="1 6" id="KW-0245">EGF-like domain</keyword>
<dbReference type="InterPro" id="IPR036465">
    <property type="entry name" value="vWFA_dom_sf"/>
</dbReference>
<reference evidence="9 10" key="1">
    <citation type="submission" date="2016-04" db="EMBL/GenBank/DDBJ databases">
        <title>The genome of Intoshia linei affirms orthonectids as highly simplified spiralians.</title>
        <authorList>
            <person name="Mikhailov K.V."/>
            <person name="Slusarev G.S."/>
            <person name="Nikitin M.A."/>
            <person name="Logacheva M.D."/>
            <person name="Penin A."/>
            <person name="Aleoshin V."/>
            <person name="Panchin Y.V."/>
        </authorList>
    </citation>
    <scope>NUCLEOTIDE SEQUENCE [LARGE SCALE GENOMIC DNA]</scope>
    <source>
        <strain evidence="9">Intl2013</strain>
        <tissue evidence="9">Whole animal</tissue>
    </source>
</reference>
<feature type="disulfide bond" evidence="6">
    <location>
        <begin position="148"/>
        <end position="157"/>
    </location>
</feature>
<feature type="domain" description="VWFA" evidence="8">
    <location>
        <begin position="564"/>
        <end position="613"/>
    </location>
</feature>
<protein>
    <submittedName>
        <fullName evidence="9">Adhesive plaque matrix protein 2</fullName>
    </submittedName>
</protein>
<evidence type="ECO:0000256" key="6">
    <source>
        <dbReference type="PROSITE-ProRule" id="PRU00076"/>
    </source>
</evidence>
<dbReference type="InterPro" id="IPR051022">
    <property type="entry name" value="Notch_Cell-Fate_Det"/>
</dbReference>
<dbReference type="FunFam" id="2.10.25.10:FF:000472">
    <property type="entry name" value="Uncharacterized protein, isoform A"/>
    <property type="match status" value="1"/>
</dbReference>
<dbReference type="Gene3D" id="3.40.50.410">
    <property type="entry name" value="von Willebrand factor, type A domain"/>
    <property type="match status" value="1"/>
</dbReference>
<organism evidence="9 10">
    <name type="scientific">Intoshia linei</name>
    <dbReference type="NCBI Taxonomy" id="1819745"/>
    <lineage>
        <taxon>Eukaryota</taxon>
        <taxon>Metazoa</taxon>
        <taxon>Spiralia</taxon>
        <taxon>Lophotrochozoa</taxon>
        <taxon>Mesozoa</taxon>
        <taxon>Orthonectida</taxon>
        <taxon>Rhopaluridae</taxon>
        <taxon>Intoshia</taxon>
    </lineage>
</organism>
<evidence type="ECO:0000313" key="10">
    <source>
        <dbReference type="Proteomes" id="UP000078046"/>
    </source>
</evidence>
<dbReference type="GO" id="GO:0005509">
    <property type="term" value="F:calcium ion binding"/>
    <property type="evidence" value="ECO:0007669"/>
    <property type="project" value="InterPro"/>
</dbReference>
<dbReference type="PROSITE" id="PS50026">
    <property type="entry name" value="EGF_3"/>
    <property type="match status" value="9"/>
</dbReference>
<dbReference type="PROSITE" id="PS00022">
    <property type="entry name" value="EGF_1"/>
    <property type="match status" value="9"/>
</dbReference>
<dbReference type="Pfam" id="PF12661">
    <property type="entry name" value="hEGF"/>
    <property type="match status" value="2"/>
</dbReference>
<evidence type="ECO:0000256" key="4">
    <source>
        <dbReference type="ARBA" id="ARBA00023157"/>
    </source>
</evidence>
<dbReference type="InterPro" id="IPR002035">
    <property type="entry name" value="VWF_A"/>
</dbReference>
<feature type="domain" description="EGF-like" evidence="7">
    <location>
        <begin position="286"/>
        <end position="324"/>
    </location>
</feature>
<evidence type="ECO:0000256" key="1">
    <source>
        <dbReference type="ARBA" id="ARBA00022536"/>
    </source>
</evidence>
<dbReference type="PROSITE" id="PS00010">
    <property type="entry name" value="ASX_HYDROXYL"/>
    <property type="match status" value="1"/>
</dbReference>
<dbReference type="PROSITE" id="PS50234">
    <property type="entry name" value="VWFA"/>
    <property type="match status" value="1"/>
</dbReference>
<dbReference type="Gene3D" id="2.10.25.10">
    <property type="entry name" value="Laminin"/>
    <property type="match status" value="8"/>
</dbReference>
<evidence type="ECO:0000259" key="8">
    <source>
        <dbReference type="PROSITE" id="PS50234"/>
    </source>
</evidence>
<feature type="disulfide bond" evidence="6">
    <location>
        <begin position="267"/>
        <end position="276"/>
    </location>
</feature>